<organism evidence="10 11">
    <name type="scientific">Parabacteroides acidifaciens</name>
    <dbReference type="NCBI Taxonomy" id="2290935"/>
    <lineage>
        <taxon>Bacteria</taxon>
        <taxon>Pseudomonadati</taxon>
        <taxon>Bacteroidota</taxon>
        <taxon>Bacteroidia</taxon>
        <taxon>Bacteroidales</taxon>
        <taxon>Tannerellaceae</taxon>
        <taxon>Parabacteroides</taxon>
    </lineage>
</organism>
<evidence type="ECO:0000313" key="11">
    <source>
        <dbReference type="Proteomes" id="UP000256321"/>
    </source>
</evidence>
<dbReference type="AlphaFoldDB" id="A0A3D8H9J7"/>
<dbReference type="InterPro" id="IPR033985">
    <property type="entry name" value="SusD-like_N"/>
</dbReference>
<evidence type="ECO:0000259" key="8">
    <source>
        <dbReference type="Pfam" id="PF14322"/>
    </source>
</evidence>
<sequence length="600" mass="69190">MKMKSIYCYMLAGLMLTTSSCSSWLSEDDAPVMSYDYYETEAGVDAAIIAAYGFLRWGVGGERYNVLNELGTDLFTEGEDGVYRESFNKYATQLNPDVDILYDLWANHYKGISDANIAMQKIMESSLSESVKSKGYAEMQFIRAFLYFDLVQHFGRIPLVTEGSFDIRTDFKRASVADVYKQIISDLRNAAEALPDKVANKGRATCYSASHLLAKVYLTRGSAIADARGQQSTDMDSTLYYAEKVINSGAYQLMDNFSSLWDLKNQGNSEVIFAVQFTTNPLFNGNDGNKQHLFWLSWYEDQPGMLRDIENGRPYRRHVATKKTMEELFDHLHDSRFYKSFKWVYYANNEKTLPKWEPLSFDGTVYFTPDPAKGQVAGDLKFHLGDTAIYYTMQKTGLDPNSNEMRKFRANYNYTYFPREMHSIRYFPALVKWLDNNRTSIGEEKGGREWVRMRLAETYLLAAEAAGRKGDFDKAAEYINVVRKRAAWAEGEQKDQQIWLFEGGTNNTQSTYDALKVTPADLQGDFVAFMLDERGRELLGEINRWEDLNRCELLYDWVKRYNPDALYIKPYHKLRPIPQKHIDRLNPVGEISEEQNEGYY</sequence>
<reference evidence="9 12" key="2">
    <citation type="submission" date="2020-08" db="EMBL/GenBank/DDBJ databases">
        <title>Genome public.</title>
        <authorList>
            <person name="Liu C."/>
            <person name="Sun Q."/>
        </authorList>
    </citation>
    <scope>NUCLEOTIDE SEQUENCE [LARGE SCALE GENOMIC DNA]</scope>
    <source>
        <strain evidence="9 12">426_9</strain>
    </source>
</reference>
<accession>A0A3D8H9J7</accession>
<dbReference type="SUPFAM" id="SSF48452">
    <property type="entry name" value="TPR-like"/>
    <property type="match status" value="1"/>
</dbReference>
<dbReference type="Pfam" id="PF07980">
    <property type="entry name" value="SusD_RagB"/>
    <property type="match status" value="1"/>
</dbReference>
<dbReference type="GO" id="GO:0009279">
    <property type="term" value="C:cell outer membrane"/>
    <property type="evidence" value="ECO:0007669"/>
    <property type="project" value="UniProtKB-SubCell"/>
</dbReference>
<keyword evidence="12" id="KW-1185">Reference proteome</keyword>
<proteinExistence type="inferred from homology"/>
<protein>
    <submittedName>
        <fullName evidence="10">RagB/SusD family nutrient uptake outer membrane protein</fullName>
    </submittedName>
</protein>
<comment type="caution">
    <text evidence="10">The sequence shown here is derived from an EMBL/GenBank/DDBJ whole genome shotgun (WGS) entry which is preliminary data.</text>
</comment>
<evidence type="ECO:0000256" key="4">
    <source>
        <dbReference type="ARBA" id="ARBA00023136"/>
    </source>
</evidence>
<feature type="chain" id="PRO_5017649122" evidence="6">
    <location>
        <begin position="24"/>
        <end position="600"/>
    </location>
</feature>
<evidence type="ECO:0000256" key="6">
    <source>
        <dbReference type="SAM" id="SignalP"/>
    </source>
</evidence>
<dbReference type="Pfam" id="PF14322">
    <property type="entry name" value="SusD-like_3"/>
    <property type="match status" value="1"/>
</dbReference>
<evidence type="ECO:0000313" key="9">
    <source>
        <dbReference type="EMBL" id="MBC8603591.1"/>
    </source>
</evidence>
<keyword evidence="5" id="KW-0998">Cell outer membrane</keyword>
<dbReference type="Proteomes" id="UP000629596">
    <property type="component" value="Unassembled WGS sequence"/>
</dbReference>
<dbReference type="RefSeq" id="WP_115501085.1">
    <property type="nucleotide sequence ID" value="NZ_JACRTI010000066.1"/>
</dbReference>
<evidence type="ECO:0000313" key="10">
    <source>
        <dbReference type="EMBL" id="RDU47675.1"/>
    </source>
</evidence>
<keyword evidence="3 6" id="KW-0732">Signal</keyword>
<comment type="similarity">
    <text evidence="2">Belongs to the SusD family.</text>
</comment>
<evidence type="ECO:0000313" key="12">
    <source>
        <dbReference type="Proteomes" id="UP000629596"/>
    </source>
</evidence>
<dbReference type="EMBL" id="QREV01000066">
    <property type="protein sequence ID" value="RDU47675.1"/>
    <property type="molecule type" value="Genomic_DNA"/>
</dbReference>
<comment type="subcellular location">
    <subcellularLocation>
        <location evidence="1">Cell outer membrane</location>
    </subcellularLocation>
</comment>
<dbReference type="Gene3D" id="1.25.40.390">
    <property type="match status" value="1"/>
</dbReference>
<evidence type="ECO:0000259" key="7">
    <source>
        <dbReference type="Pfam" id="PF07980"/>
    </source>
</evidence>
<evidence type="ECO:0000256" key="1">
    <source>
        <dbReference type="ARBA" id="ARBA00004442"/>
    </source>
</evidence>
<gene>
    <name evidence="10" type="ORF">DWU89_18360</name>
    <name evidence="9" type="ORF">H8784_17920</name>
</gene>
<dbReference type="Proteomes" id="UP000256321">
    <property type="component" value="Unassembled WGS sequence"/>
</dbReference>
<evidence type="ECO:0000256" key="3">
    <source>
        <dbReference type="ARBA" id="ARBA00022729"/>
    </source>
</evidence>
<evidence type="ECO:0000256" key="5">
    <source>
        <dbReference type="ARBA" id="ARBA00023237"/>
    </source>
</evidence>
<dbReference type="InterPro" id="IPR011990">
    <property type="entry name" value="TPR-like_helical_dom_sf"/>
</dbReference>
<dbReference type="EMBL" id="JACRTI010000066">
    <property type="protein sequence ID" value="MBC8603591.1"/>
    <property type="molecule type" value="Genomic_DNA"/>
</dbReference>
<name>A0A3D8H9J7_9BACT</name>
<reference evidence="10 11" key="1">
    <citation type="submission" date="2018-07" db="EMBL/GenBank/DDBJ databases">
        <title>Parabacteroides acidifaciens nov. sp., isolated from human feces.</title>
        <authorList>
            <person name="Wang Y.J."/>
        </authorList>
    </citation>
    <scope>NUCLEOTIDE SEQUENCE [LARGE SCALE GENOMIC DNA]</scope>
    <source>
        <strain evidence="10 11">426-9</strain>
    </source>
</reference>
<feature type="signal peptide" evidence="6">
    <location>
        <begin position="1"/>
        <end position="23"/>
    </location>
</feature>
<dbReference type="PROSITE" id="PS51257">
    <property type="entry name" value="PROKAR_LIPOPROTEIN"/>
    <property type="match status" value="1"/>
</dbReference>
<feature type="domain" description="SusD-like N-terminal" evidence="8">
    <location>
        <begin position="87"/>
        <end position="218"/>
    </location>
</feature>
<evidence type="ECO:0000256" key="2">
    <source>
        <dbReference type="ARBA" id="ARBA00006275"/>
    </source>
</evidence>
<dbReference type="InterPro" id="IPR012944">
    <property type="entry name" value="SusD_RagB_dom"/>
</dbReference>
<keyword evidence="4" id="KW-0472">Membrane</keyword>
<feature type="domain" description="RagB/SusD" evidence="7">
    <location>
        <begin position="268"/>
        <end position="599"/>
    </location>
</feature>